<dbReference type="EMBL" id="VJMF01000024">
    <property type="protein sequence ID" value="TRL36107.1"/>
    <property type="molecule type" value="Genomic_DNA"/>
</dbReference>
<reference evidence="1 2" key="1">
    <citation type="submission" date="2019-07" db="EMBL/GenBank/DDBJ databases">
        <title>Ln-dependent methylotrophs.</title>
        <authorList>
            <person name="Tani A."/>
        </authorList>
    </citation>
    <scope>NUCLEOTIDE SEQUENCE [LARGE SCALE GENOMIC DNA]</scope>
    <source>
        <strain evidence="1 2">SM89A</strain>
    </source>
</reference>
<organism evidence="1 2">
    <name type="scientific">Methylosinus sporium</name>
    <dbReference type="NCBI Taxonomy" id="428"/>
    <lineage>
        <taxon>Bacteria</taxon>
        <taxon>Pseudomonadati</taxon>
        <taxon>Pseudomonadota</taxon>
        <taxon>Alphaproteobacteria</taxon>
        <taxon>Hyphomicrobiales</taxon>
        <taxon>Methylocystaceae</taxon>
        <taxon>Methylosinus</taxon>
    </lineage>
</organism>
<accession>A0A549T2J6</accession>
<dbReference type="AlphaFoldDB" id="A0A549T2J6"/>
<sequence>MLTVIETPTFARLAVQCWEDDDRTAFIDFIAGNPDAGDVVPGSGGLRKIRWGSVGRGKRGGVRVIYFNRLANGEVWLLLVYPKSVRDNIPANVLREIKKELDDG</sequence>
<evidence type="ECO:0000313" key="2">
    <source>
        <dbReference type="Proteomes" id="UP000316781"/>
    </source>
</evidence>
<dbReference type="PIRSF" id="PIRSF039032">
    <property type="entry name" value="HigB-2"/>
    <property type="match status" value="1"/>
</dbReference>
<name>A0A549T2J6_METSR</name>
<comment type="caution">
    <text evidence="1">The sequence shown here is derived from an EMBL/GenBank/DDBJ whole genome shotgun (WGS) entry which is preliminary data.</text>
</comment>
<dbReference type="InterPro" id="IPR009387">
    <property type="entry name" value="HigB-2"/>
</dbReference>
<dbReference type="Proteomes" id="UP000316781">
    <property type="component" value="Unassembled WGS sequence"/>
</dbReference>
<evidence type="ECO:0000313" key="1">
    <source>
        <dbReference type="EMBL" id="TRL36107.1"/>
    </source>
</evidence>
<protein>
    <submittedName>
        <fullName evidence="1">Transcriptional regulator</fullName>
    </submittedName>
</protein>
<dbReference type="RefSeq" id="WP_142862289.1">
    <property type="nucleotide sequence ID" value="NZ_VJMF01000024.1"/>
</dbReference>
<gene>
    <name evidence="1" type="ORF">FM996_06195</name>
</gene>
<proteinExistence type="predicted"/>